<name>A0A917NKN4_9PROT</name>
<reference evidence="1" key="2">
    <citation type="submission" date="2020-09" db="EMBL/GenBank/DDBJ databases">
        <authorList>
            <person name="Sun Q."/>
            <person name="Zhou Y."/>
        </authorList>
    </citation>
    <scope>NUCLEOTIDE SEQUENCE</scope>
    <source>
        <strain evidence="1">CGMCC 1.3617</strain>
    </source>
</reference>
<proteinExistence type="predicted"/>
<gene>
    <name evidence="1" type="ORF">GCM10011320_09970</name>
</gene>
<reference evidence="1" key="1">
    <citation type="journal article" date="2014" name="Int. J. Syst. Evol. Microbiol.">
        <title>Complete genome sequence of Corynebacterium casei LMG S-19264T (=DSM 44701T), isolated from a smear-ripened cheese.</title>
        <authorList>
            <consortium name="US DOE Joint Genome Institute (JGI-PGF)"/>
            <person name="Walter F."/>
            <person name="Albersmeier A."/>
            <person name="Kalinowski J."/>
            <person name="Ruckert C."/>
        </authorList>
    </citation>
    <scope>NUCLEOTIDE SEQUENCE</scope>
    <source>
        <strain evidence="1">CGMCC 1.3617</strain>
    </source>
</reference>
<keyword evidence="2" id="KW-1185">Reference proteome</keyword>
<sequence length="74" mass="7844">MTTPDSKQNTPGARRINPLAFSYTLTDAAEMSGLSIATLRRRQKDGALAFVNAGKRTLVNGDSLRKFCGATAAA</sequence>
<evidence type="ECO:0008006" key="3">
    <source>
        <dbReference type="Google" id="ProtNLM"/>
    </source>
</evidence>
<dbReference type="Proteomes" id="UP000661507">
    <property type="component" value="Unassembled WGS sequence"/>
</dbReference>
<dbReference type="EMBL" id="BMKW01000002">
    <property type="protein sequence ID" value="GGJ05048.1"/>
    <property type="molecule type" value="Genomic_DNA"/>
</dbReference>
<evidence type="ECO:0000313" key="2">
    <source>
        <dbReference type="Proteomes" id="UP000661507"/>
    </source>
</evidence>
<organism evidence="1 2">
    <name type="scientific">Neoroseomonas lacus</name>
    <dbReference type="NCBI Taxonomy" id="287609"/>
    <lineage>
        <taxon>Bacteria</taxon>
        <taxon>Pseudomonadati</taxon>
        <taxon>Pseudomonadota</taxon>
        <taxon>Alphaproteobacteria</taxon>
        <taxon>Acetobacterales</taxon>
        <taxon>Acetobacteraceae</taxon>
        <taxon>Neoroseomonas</taxon>
    </lineage>
</organism>
<comment type="caution">
    <text evidence="1">The sequence shown here is derived from an EMBL/GenBank/DDBJ whole genome shotgun (WGS) entry which is preliminary data.</text>
</comment>
<accession>A0A917NKN4</accession>
<protein>
    <recommendedName>
        <fullName evidence="3">DNA-binding protein</fullName>
    </recommendedName>
</protein>
<evidence type="ECO:0000313" key="1">
    <source>
        <dbReference type="EMBL" id="GGJ05048.1"/>
    </source>
</evidence>
<dbReference type="AlphaFoldDB" id="A0A917NKN4"/>
<dbReference type="RefSeq" id="WP_188965810.1">
    <property type="nucleotide sequence ID" value="NZ_BMKW01000002.1"/>
</dbReference>